<dbReference type="EMBL" id="ML977154">
    <property type="protein sequence ID" value="KAF1986967.1"/>
    <property type="molecule type" value="Genomic_DNA"/>
</dbReference>
<sequence>MGCNSGASLNHTESPVENFAGICPSQSKQQAMTTSTHRIRGRLIHVRSVFRSWRCCSLCWSCLEVAWLSRGMSDTPLDPPWLSYSTWDQSFRPRQTCHPSIFSMGSSDICCSVPYQLRIRKRVQGLEDLPNVTTSVKGEMANKLPEKQKRISTDRKPNVKHAPSLPQSRSNSTGRGSRPGQALHFLVRIVLAGLIFVHALRLGT</sequence>
<feature type="compositionally biased region" description="Polar residues" evidence="1">
    <location>
        <begin position="165"/>
        <end position="175"/>
    </location>
</feature>
<accession>A0A6G1H1N8</accession>
<keyword evidence="3" id="KW-1185">Reference proteome</keyword>
<evidence type="ECO:0000313" key="2">
    <source>
        <dbReference type="EMBL" id="KAF1986967.1"/>
    </source>
</evidence>
<feature type="compositionally biased region" description="Basic and acidic residues" evidence="1">
    <location>
        <begin position="144"/>
        <end position="157"/>
    </location>
</feature>
<proteinExistence type="predicted"/>
<feature type="region of interest" description="Disordered" evidence="1">
    <location>
        <begin position="137"/>
        <end position="177"/>
    </location>
</feature>
<evidence type="ECO:0000256" key="1">
    <source>
        <dbReference type="SAM" id="MobiDB-lite"/>
    </source>
</evidence>
<organism evidence="2 3">
    <name type="scientific">Aulographum hederae CBS 113979</name>
    <dbReference type="NCBI Taxonomy" id="1176131"/>
    <lineage>
        <taxon>Eukaryota</taxon>
        <taxon>Fungi</taxon>
        <taxon>Dikarya</taxon>
        <taxon>Ascomycota</taxon>
        <taxon>Pezizomycotina</taxon>
        <taxon>Dothideomycetes</taxon>
        <taxon>Pleosporomycetidae</taxon>
        <taxon>Aulographales</taxon>
        <taxon>Aulographaceae</taxon>
    </lineage>
</organism>
<gene>
    <name evidence="2" type="ORF">K402DRAFT_60393</name>
</gene>
<reference evidence="2" key="1">
    <citation type="journal article" date="2020" name="Stud. Mycol.">
        <title>101 Dothideomycetes genomes: a test case for predicting lifestyles and emergence of pathogens.</title>
        <authorList>
            <person name="Haridas S."/>
            <person name="Albert R."/>
            <person name="Binder M."/>
            <person name="Bloem J."/>
            <person name="Labutti K."/>
            <person name="Salamov A."/>
            <person name="Andreopoulos B."/>
            <person name="Baker S."/>
            <person name="Barry K."/>
            <person name="Bills G."/>
            <person name="Bluhm B."/>
            <person name="Cannon C."/>
            <person name="Castanera R."/>
            <person name="Culley D."/>
            <person name="Daum C."/>
            <person name="Ezra D."/>
            <person name="Gonzalez J."/>
            <person name="Henrissat B."/>
            <person name="Kuo A."/>
            <person name="Liang C."/>
            <person name="Lipzen A."/>
            <person name="Lutzoni F."/>
            <person name="Magnuson J."/>
            <person name="Mondo S."/>
            <person name="Nolan M."/>
            <person name="Ohm R."/>
            <person name="Pangilinan J."/>
            <person name="Park H.-J."/>
            <person name="Ramirez L."/>
            <person name="Alfaro M."/>
            <person name="Sun H."/>
            <person name="Tritt A."/>
            <person name="Yoshinaga Y."/>
            <person name="Zwiers L.-H."/>
            <person name="Turgeon B."/>
            <person name="Goodwin S."/>
            <person name="Spatafora J."/>
            <person name="Crous P."/>
            <person name="Grigoriev I."/>
        </authorList>
    </citation>
    <scope>NUCLEOTIDE SEQUENCE</scope>
    <source>
        <strain evidence="2">CBS 113979</strain>
    </source>
</reference>
<name>A0A6G1H1N8_9PEZI</name>
<evidence type="ECO:0000313" key="3">
    <source>
        <dbReference type="Proteomes" id="UP000800041"/>
    </source>
</evidence>
<dbReference type="Proteomes" id="UP000800041">
    <property type="component" value="Unassembled WGS sequence"/>
</dbReference>
<protein>
    <submittedName>
        <fullName evidence="2">Uncharacterized protein</fullName>
    </submittedName>
</protein>
<dbReference type="AlphaFoldDB" id="A0A6G1H1N8"/>